<name>A0AAV9PLG3_9PEZI</name>
<dbReference type="Pfam" id="PF15412">
    <property type="entry name" value="Nse4-Nse3_bdg"/>
    <property type="match status" value="1"/>
</dbReference>
<comment type="subcellular location">
    <subcellularLocation>
        <location evidence="1 7">Nucleus</location>
    </subcellularLocation>
</comment>
<comment type="similarity">
    <text evidence="2 7">Belongs to the NSE4 family.</text>
</comment>
<feature type="compositionally biased region" description="Polar residues" evidence="8">
    <location>
        <begin position="1"/>
        <end position="28"/>
    </location>
</feature>
<proteinExistence type="inferred from homology"/>
<dbReference type="GeneID" id="89923147"/>
<sequence>MARLNNRPSNAPSSRYNSTTPAPSGTSDQENRDPSMRPGDKGKGRASDAPRPQQRSNLPTPQSEGSSGAQGQKRKRGSLNAAPTHDEDDEDTDEREERQFKKYFDPNQDPHVRRDVKRKSRALERDFQERRDDLLRDSGDGLTTTVRAANKIYKEVKQTNDATLDSRLLVNVSDLANKKTAQLVLGDNSTGVDVDEFLSKCITFMRNGGPLERDEEDATAAPRNNRRRRTRSRDDSDDEEDIDDIVGQALDWDVLGRRACFPSNARPCVPSFLLGPLSVEKKQRTQTQRRARQSKDTSGREARPENLTREDLSQTDANGLQAICTRIRSHLEQHVRAGEKTLQDNGITSLADLESSHGKQLLRRARLADNGAVSLFDYVLNPRSFGQTVENLFYVSFLIKEGSIGVTADSQGLPTLEVAQPSTLEEQRRNKSSKHQAVLALDYGVWQQLTEAFGAGEPLIPHREEGQTQGVGTRGWYT</sequence>
<evidence type="ECO:0000313" key="12">
    <source>
        <dbReference type="Proteomes" id="UP001337655"/>
    </source>
</evidence>
<evidence type="ECO:0000259" key="9">
    <source>
        <dbReference type="Pfam" id="PF08743"/>
    </source>
</evidence>
<reference evidence="11 12" key="1">
    <citation type="submission" date="2023-08" db="EMBL/GenBank/DDBJ databases">
        <title>Black Yeasts Isolated from many extreme environments.</title>
        <authorList>
            <person name="Coleine C."/>
            <person name="Stajich J.E."/>
            <person name="Selbmann L."/>
        </authorList>
    </citation>
    <scope>NUCLEOTIDE SEQUENCE [LARGE SCALE GENOMIC DNA]</scope>
    <source>
        <strain evidence="11 12">CCFEE 5935</strain>
    </source>
</reference>
<comment type="subunit">
    <text evidence="7">Component of the SMC5-SMC6 complex.</text>
</comment>
<comment type="caution">
    <text evidence="11">The sequence shown here is derived from an EMBL/GenBank/DDBJ whole genome shotgun (WGS) entry which is preliminary data.</text>
</comment>
<keyword evidence="12" id="KW-1185">Reference proteome</keyword>
<feature type="region of interest" description="Disordered" evidence="8">
    <location>
        <begin position="279"/>
        <end position="314"/>
    </location>
</feature>
<keyword evidence="4 7" id="KW-0233">DNA recombination</keyword>
<protein>
    <recommendedName>
        <fullName evidence="7">Non-structural maintenance of chromosomes element 4</fullName>
    </recommendedName>
</protein>
<feature type="domain" description="Non-structural maintenance of chromosome element 4 C-terminal" evidence="9">
    <location>
        <begin position="373"/>
        <end position="460"/>
    </location>
</feature>
<keyword evidence="6 7" id="KW-0539">Nucleus</keyword>
<accession>A0AAV9PLG3</accession>
<dbReference type="GO" id="GO:0006310">
    <property type="term" value="P:DNA recombination"/>
    <property type="evidence" value="ECO:0007669"/>
    <property type="project" value="UniProtKB-UniRule"/>
</dbReference>
<evidence type="ECO:0000256" key="7">
    <source>
        <dbReference type="RuleBase" id="RU365071"/>
    </source>
</evidence>
<feature type="compositionally biased region" description="Basic and acidic residues" evidence="8">
    <location>
        <begin position="293"/>
        <end position="312"/>
    </location>
</feature>
<evidence type="ECO:0000256" key="4">
    <source>
        <dbReference type="ARBA" id="ARBA00023172"/>
    </source>
</evidence>
<dbReference type="Proteomes" id="UP001337655">
    <property type="component" value="Unassembled WGS sequence"/>
</dbReference>
<evidence type="ECO:0000256" key="2">
    <source>
        <dbReference type="ARBA" id="ARBA00008997"/>
    </source>
</evidence>
<dbReference type="RefSeq" id="XP_064663387.1">
    <property type="nucleotide sequence ID" value="XM_064799060.1"/>
</dbReference>
<evidence type="ECO:0000259" key="10">
    <source>
        <dbReference type="Pfam" id="PF15412"/>
    </source>
</evidence>
<dbReference type="Pfam" id="PF08743">
    <property type="entry name" value="Nse4_C"/>
    <property type="match status" value="1"/>
</dbReference>
<evidence type="ECO:0000256" key="6">
    <source>
        <dbReference type="ARBA" id="ARBA00023242"/>
    </source>
</evidence>
<keyword evidence="3 7" id="KW-0227">DNA damage</keyword>
<evidence type="ECO:0000256" key="3">
    <source>
        <dbReference type="ARBA" id="ARBA00022763"/>
    </source>
</evidence>
<evidence type="ECO:0000256" key="8">
    <source>
        <dbReference type="SAM" id="MobiDB-lite"/>
    </source>
</evidence>
<feature type="region of interest" description="Disordered" evidence="8">
    <location>
        <begin position="208"/>
        <end position="242"/>
    </location>
</feature>
<comment type="function">
    <text evidence="7">Component of the SMC5-SMC6 complex, that promotes sister chromatid alignment after DNA damage and facilitates double-stranded DNA breaks (DSBs) repair via homologous recombination between sister chromatids.</text>
</comment>
<keyword evidence="5 7" id="KW-0234">DNA repair</keyword>
<dbReference type="GO" id="GO:0005634">
    <property type="term" value="C:nucleus"/>
    <property type="evidence" value="ECO:0007669"/>
    <property type="project" value="UniProtKB-SubCell"/>
</dbReference>
<feature type="region of interest" description="Disordered" evidence="8">
    <location>
        <begin position="1"/>
        <end position="119"/>
    </location>
</feature>
<dbReference type="PANTHER" id="PTHR16140">
    <property type="entry name" value="NON-STRUCTURAL MAINTENANCE OF CHROMOSOMES ELEMENT 4"/>
    <property type="match status" value="1"/>
</dbReference>
<dbReference type="InterPro" id="IPR014854">
    <property type="entry name" value="Nse4_C"/>
</dbReference>
<evidence type="ECO:0000256" key="5">
    <source>
        <dbReference type="ARBA" id="ARBA00023204"/>
    </source>
</evidence>
<feature type="compositionally biased region" description="Polar residues" evidence="8">
    <location>
        <begin position="53"/>
        <end position="70"/>
    </location>
</feature>
<evidence type="ECO:0000313" key="11">
    <source>
        <dbReference type="EMBL" id="KAK5174718.1"/>
    </source>
</evidence>
<organism evidence="11 12">
    <name type="scientific">Saxophila tyrrhenica</name>
    <dbReference type="NCBI Taxonomy" id="1690608"/>
    <lineage>
        <taxon>Eukaryota</taxon>
        <taxon>Fungi</taxon>
        <taxon>Dikarya</taxon>
        <taxon>Ascomycota</taxon>
        <taxon>Pezizomycotina</taxon>
        <taxon>Dothideomycetes</taxon>
        <taxon>Dothideomycetidae</taxon>
        <taxon>Mycosphaerellales</taxon>
        <taxon>Extremaceae</taxon>
        <taxon>Saxophila</taxon>
    </lineage>
</organism>
<feature type="compositionally biased region" description="Basic and acidic residues" evidence="8">
    <location>
        <begin position="29"/>
        <end position="48"/>
    </location>
</feature>
<dbReference type="InterPro" id="IPR029225">
    <property type="entry name" value="Nse4_Nse3-bd"/>
</dbReference>
<dbReference type="GO" id="GO:0030915">
    <property type="term" value="C:Smc5-Smc6 complex"/>
    <property type="evidence" value="ECO:0007669"/>
    <property type="project" value="UniProtKB-UniRule"/>
</dbReference>
<dbReference type="EMBL" id="JAVRRT010000002">
    <property type="protein sequence ID" value="KAK5174718.1"/>
    <property type="molecule type" value="Genomic_DNA"/>
</dbReference>
<dbReference type="PANTHER" id="PTHR16140:SF0">
    <property type="entry name" value="NON-STRUCTURAL MAINTENANCE OF CHROMOSOMES ELEMENT 4"/>
    <property type="match status" value="1"/>
</dbReference>
<dbReference type="InterPro" id="IPR027786">
    <property type="entry name" value="Nse4/EID"/>
</dbReference>
<gene>
    <name evidence="11" type="ORF">LTR77_001800</name>
</gene>
<dbReference type="GO" id="GO:0006281">
    <property type="term" value="P:DNA repair"/>
    <property type="evidence" value="ECO:0007669"/>
    <property type="project" value="UniProtKB-UniRule"/>
</dbReference>
<evidence type="ECO:0000256" key="1">
    <source>
        <dbReference type="ARBA" id="ARBA00004123"/>
    </source>
</evidence>
<feature type="compositionally biased region" description="Basic and acidic residues" evidence="8">
    <location>
        <begin position="95"/>
        <end position="113"/>
    </location>
</feature>
<dbReference type="AlphaFoldDB" id="A0AAV9PLG3"/>
<feature type="domain" description="Nse4/EID protein Nse3/MAGE-binding" evidence="10">
    <location>
        <begin position="165"/>
        <end position="217"/>
    </location>
</feature>